<evidence type="ECO:0000256" key="3">
    <source>
        <dbReference type="ARBA" id="ARBA00022705"/>
    </source>
</evidence>
<dbReference type="GO" id="GO:0019079">
    <property type="term" value="P:viral genome replication"/>
    <property type="evidence" value="ECO:0007669"/>
    <property type="project" value="InterPro"/>
</dbReference>
<feature type="region of interest" description="Disordered" evidence="6">
    <location>
        <begin position="1"/>
        <end position="27"/>
    </location>
</feature>
<evidence type="ECO:0000313" key="8">
    <source>
        <dbReference type="EMBL" id="QTE03807.1"/>
    </source>
</evidence>
<evidence type="ECO:0000259" key="7">
    <source>
        <dbReference type="Pfam" id="PF01057"/>
    </source>
</evidence>
<dbReference type="Gene3D" id="3.40.50.300">
    <property type="entry name" value="P-loop containing nucleotide triphosphate hydrolases"/>
    <property type="match status" value="1"/>
</dbReference>
<dbReference type="SUPFAM" id="SSF52540">
    <property type="entry name" value="P-loop containing nucleoside triphosphate hydrolases"/>
    <property type="match status" value="1"/>
</dbReference>
<protein>
    <submittedName>
        <fullName evidence="8">Nonstructural protein</fullName>
    </submittedName>
</protein>
<keyword evidence="4" id="KW-0547">Nucleotide-binding</keyword>
<dbReference type="GO" id="GO:0006260">
    <property type="term" value="P:DNA replication"/>
    <property type="evidence" value="ECO:0007669"/>
    <property type="project" value="UniProtKB-KW"/>
</dbReference>
<sequence length="538" mass="60889">MLSGDGGRQPGLDPAGDIGNDIGPNIGTDPSIRGNAIGLYPRHTDAQGNLVGNTEIRPNVVLEPPILVQALADRCLAAFQRSERHYVSDVLVCPDNETAADLAGRISSNTNFTSRELCMVSLHGDHVHIIHDCAYSNRSCRCSFFETFEIRKYLVKPQHKYVRSRVKLPELKRTDWIDIILYFCTRGHRMVIFVLRGVVVKIQTEMDALEIGGFGGGRPKRSLETCLQGGGVELLGDVEGLQVDRACRRAGPSPHQHKESRSQGLQAKIEAMIFRFPTCPIKGIVTHPKWLADPELKYIAEGDKDFDKVVASVAHRLCSWSIYEFQELYNTEGVFPRFMSGYMDINDKYFNVEESVLVLDELLKNQVGSENDRRAFLIDLFNILERKYAKKNTILVHSPPNGGKNFFFDVYLNYYLNRGQFHSVANKTNHFAFQEAYAKRILLWNEPNYEGCLTDLLKEITGGDDFTVAVKNRGDAAVYKTPLIILTNNRIDLMNNPAFRERVSVYYWTSCPWLAMYTKKPNPLAAFALFEKYGIVLQ</sequence>
<evidence type="ECO:0000256" key="4">
    <source>
        <dbReference type="ARBA" id="ARBA00022741"/>
    </source>
</evidence>
<comment type="subcellular location">
    <subcellularLocation>
        <location evidence="1">Host nucleus</location>
    </subcellularLocation>
</comment>
<dbReference type="GO" id="GO:0042025">
    <property type="term" value="C:host cell nucleus"/>
    <property type="evidence" value="ECO:0007669"/>
    <property type="project" value="UniProtKB-SubCell"/>
</dbReference>
<reference evidence="8" key="1">
    <citation type="submission" date="2020-09" db="EMBL/GenBank/DDBJ databases">
        <title>Parvovirus dark matter in the feces of wild birds.</title>
        <authorList>
            <person name="Dai Z."/>
            <person name="Yang S."/>
            <person name="Zhang W."/>
        </authorList>
    </citation>
    <scope>NUCLEOTIDE SEQUENCE</scope>
    <source>
        <strain evidence="8">Dar170par016</strain>
    </source>
</reference>
<evidence type="ECO:0000256" key="5">
    <source>
        <dbReference type="ARBA" id="ARBA00022840"/>
    </source>
</evidence>
<dbReference type="InterPro" id="IPR001257">
    <property type="entry name" value="Parvovirus_NS1_helicase"/>
</dbReference>
<dbReference type="InterPro" id="IPR027417">
    <property type="entry name" value="P-loop_NTPase"/>
</dbReference>
<proteinExistence type="predicted"/>
<dbReference type="Pfam" id="PF01057">
    <property type="entry name" value="Parvo_NS1"/>
    <property type="match status" value="1"/>
</dbReference>
<organism evidence="8">
    <name type="scientific">Phoenicurus auroreus ambidensovirus</name>
    <dbReference type="NCBI Taxonomy" id="2794456"/>
    <lineage>
        <taxon>Viruses</taxon>
        <taxon>Monodnaviria</taxon>
        <taxon>Shotokuvirae</taxon>
        <taxon>Cossaviricota</taxon>
        <taxon>Quintoviricetes</taxon>
        <taxon>Piccovirales</taxon>
        <taxon>Parvoviridae</taxon>
        <taxon>Densovirinae</taxon>
        <taxon>Ambidensovirus</taxon>
    </lineage>
</organism>
<evidence type="ECO:0000256" key="2">
    <source>
        <dbReference type="ARBA" id="ARBA00022562"/>
    </source>
</evidence>
<dbReference type="EMBL" id="MW046425">
    <property type="protein sequence ID" value="QTE03807.1"/>
    <property type="molecule type" value="Genomic_DNA"/>
</dbReference>
<evidence type="ECO:0000256" key="6">
    <source>
        <dbReference type="SAM" id="MobiDB-lite"/>
    </source>
</evidence>
<evidence type="ECO:0000256" key="1">
    <source>
        <dbReference type="ARBA" id="ARBA00004147"/>
    </source>
</evidence>
<keyword evidence="2" id="KW-1048">Host nucleus</keyword>
<keyword evidence="3" id="KW-0235">DNA replication</keyword>
<dbReference type="GO" id="GO:0005524">
    <property type="term" value="F:ATP binding"/>
    <property type="evidence" value="ECO:0007669"/>
    <property type="project" value="UniProtKB-KW"/>
</dbReference>
<name>A0A8A4XCF7_9VIRU</name>
<keyword evidence="5" id="KW-0067">ATP-binding</keyword>
<feature type="domain" description="Parvovirus non-structural protein 1 helicase" evidence="7">
    <location>
        <begin position="382"/>
        <end position="494"/>
    </location>
</feature>
<feature type="compositionally biased region" description="Low complexity" evidence="6">
    <location>
        <begin position="16"/>
        <end position="27"/>
    </location>
</feature>
<accession>A0A8A4XCF7</accession>